<name>A0A0L0VWE2_9BASI</name>
<protein>
    <submittedName>
        <fullName evidence="2">Uncharacterized protein</fullName>
    </submittedName>
</protein>
<dbReference type="EMBL" id="AJIL01000017">
    <property type="protein sequence ID" value="KNF03492.1"/>
    <property type="molecule type" value="Genomic_DNA"/>
</dbReference>
<gene>
    <name evidence="2" type="ORF">PSTG_03428</name>
</gene>
<dbReference type="Proteomes" id="UP000054564">
    <property type="component" value="Unassembled WGS sequence"/>
</dbReference>
<comment type="caution">
    <text evidence="2">The sequence shown here is derived from an EMBL/GenBank/DDBJ whole genome shotgun (WGS) entry which is preliminary data.</text>
</comment>
<keyword evidence="3" id="KW-1185">Reference proteome</keyword>
<feature type="region of interest" description="Disordered" evidence="1">
    <location>
        <begin position="415"/>
        <end position="434"/>
    </location>
</feature>
<organism evidence="2 3">
    <name type="scientific">Puccinia striiformis f. sp. tritici PST-78</name>
    <dbReference type="NCBI Taxonomy" id="1165861"/>
    <lineage>
        <taxon>Eukaryota</taxon>
        <taxon>Fungi</taxon>
        <taxon>Dikarya</taxon>
        <taxon>Basidiomycota</taxon>
        <taxon>Pucciniomycotina</taxon>
        <taxon>Pucciniomycetes</taxon>
        <taxon>Pucciniales</taxon>
        <taxon>Pucciniaceae</taxon>
        <taxon>Puccinia</taxon>
    </lineage>
</organism>
<dbReference type="AlphaFoldDB" id="A0A0L0VWE2"/>
<evidence type="ECO:0000256" key="1">
    <source>
        <dbReference type="SAM" id="MobiDB-lite"/>
    </source>
</evidence>
<proteinExistence type="predicted"/>
<dbReference type="PANTHER" id="PTHR47501">
    <property type="entry name" value="TRANSPOSASE-RELATED"/>
    <property type="match status" value="1"/>
</dbReference>
<evidence type="ECO:0000313" key="2">
    <source>
        <dbReference type="EMBL" id="KNF03492.1"/>
    </source>
</evidence>
<reference evidence="3" key="1">
    <citation type="submission" date="2014-03" db="EMBL/GenBank/DDBJ databases">
        <title>The Genome Sequence of Puccinia striiformis f. sp. tritici PST-78.</title>
        <authorList>
            <consortium name="The Broad Institute Genome Sequencing Platform"/>
            <person name="Cuomo C."/>
            <person name="Hulbert S."/>
            <person name="Chen X."/>
            <person name="Walker B."/>
            <person name="Young S.K."/>
            <person name="Zeng Q."/>
            <person name="Gargeya S."/>
            <person name="Fitzgerald M."/>
            <person name="Haas B."/>
            <person name="Abouelleil A."/>
            <person name="Alvarado L."/>
            <person name="Arachchi H.M."/>
            <person name="Berlin A.M."/>
            <person name="Chapman S.B."/>
            <person name="Goldberg J."/>
            <person name="Griggs A."/>
            <person name="Gujja S."/>
            <person name="Hansen M."/>
            <person name="Howarth C."/>
            <person name="Imamovic A."/>
            <person name="Larimer J."/>
            <person name="McCowan C."/>
            <person name="Montmayeur A."/>
            <person name="Murphy C."/>
            <person name="Neiman D."/>
            <person name="Pearson M."/>
            <person name="Priest M."/>
            <person name="Roberts A."/>
            <person name="Saif S."/>
            <person name="Shea T."/>
            <person name="Sisk P."/>
            <person name="Sykes S."/>
            <person name="Wortman J."/>
            <person name="Nusbaum C."/>
            <person name="Birren B."/>
        </authorList>
    </citation>
    <scope>NUCLEOTIDE SEQUENCE [LARGE SCALE GENOMIC DNA]</scope>
    <source>
        <strain evidence="3">race PST-78</strain>
    </source>
</reference>
<dbReference type="PANTHER" id="PTHR47501:SF5">
    <property type="entry name" value="HAT C-TERMINAL DIMERISATION DOMAIN-CONTAINING PROTEIN"/>
    <property type="match status" value="1"/>
</dbReference>
<accession>A0A0L0VWE2</accession>
<evidence type="ECO:0000313" key="3">
    <source>
        <dbReference type="Proteomes" id="UP000054564"/>
    </source>
</evidence>
<sequence>MLKGVLREDLESNRLSTGTFDTRLGVPTATGPENIDPMVRSVIELKIVHVIFILRRWYRWTSSDHSLFSRCPHRWRIHFPSRKLRSDTGPNQMVVEADEHFAIETNSSSPFLTFQVGLCTADTEVALWWKLDLTATDTNQLSSGFNSPHCQAATIWPLLPYPHPPTKPLHVHHHANLRETSPRAGAKLPLTAKEVLAAEELVSNKSQAFGTPSFDCQIPDQIIVMWLVCHSLPWNRIKDHKLDVAFPYTWPGTKLNYLVWAASKAHKLYCNLQEKVISTLSNSNFSYNLPSKITLIHNVWTTKQNRQAFMGILAAYVSENWEFKVTHLGLKYIAWTHKGKFLAIPFANIITKFMLHTKITQTTDFGSNNGTIPVEVDRLMVILRKNKTALALFLTWSLLLKTDDIDGSNQFKEEGTVPLLDGSESDSEASDDKSVITPGERIAAVLKKVNAVVLKITGSAAKQSKYDFWAPKFEEVAPPTLIAGYGI</sequence>